<dbReference type="SMART" id="SM00382">
    <property type="entry name" value="AAA"/>
    <property type="match status" value="1"/>
</dbReference>
<reference evidence="10 11" key="1">
    <citation type="submission" date="2016-04" db="EMBL/GenBank/DDBJ databases">
        <title>Genome sequence of Clostridium magnum DSM 2767.</title>
        <authorList>
            <person name="Poehlein A."/>
            <person name="Uhlig R."/>
            <person name="Fischer R."/>
            <person name="Bahl H."/>
            <person name="Daniel R."/>
        </authorList>
    </citation>
    <scope>NUCLEOTIDE SEQUENCE [LARGE SCALE GENOMIC DNA]</scope>
    <source>
        <strain evidence="10 11">DSM 2767</strain>
    </source>
</reference>
<evidence type="ECO:0000256" key="5">
    <source>
        <dbReference type="ARBA" id="ARBA00022741"/>
    </source>
</evidence>
<gene>
    <name evidence="10" type="primary">ecfA2_3</name>
    <name evidence="10" type="ORF">CLMAG_20920</name>
</gene>
<dbReference type="PANTHER" id="PTHR43553">
    <property type="entry name" value="HEAVY METAL TRANSPORTER"/>
    <property type="match status" value="1"/>
</dbReference>
<evidence type="ECO:0000256" key="3">
    <source>
        <dbReference type="ARBA" id="ARBA00022448"/>
    </source>
</evidence>
<dbReference type="Pfam" id="PF00005">
    <property type="entry name" value="ABC_tran"/>
    <property type="match status" value="1"/>
</dbReference>
<dbReference type="PATRIC" id="fig|1121326.3.peg.2083"/>
<dbReference type="RefSeq" id="WP_066621645.1">
    <property type="nucleotide sequence ID" value="NZ_FQXL01000004.1"/>
</dbReference>
<sequence length="289" mass="32766">MPIIEAKNLTYKYCTGTTYERKALDNITFKVETGDVIGIIGENGSGKSTLIKHLNGILQPTDGSIKIFGKDICDKRYRNELWEKVGIVFQFPEQQTFEDTVFNEIAYGLKNLQVSKEEIPVRVKSSLEKVGLEYESIISISPLSLSGGIRRRVAVASILAMEPEILILDECTAGLDLLGREKIIDIIKKIKKESKTTIIMVSHNISELIELCSHIAVLKDGKLISFGKTHQVLSEKNVQKMYFNMFPDYIQLMHKLSETFGNINAKSMYIEEIEMELHNLLKGFKDERN</sequence>
<organism evidence="10 11">
    <name type="scientific">Clostridium magnum DSM 2767</name>
    <dbReference type="NCBI Taxonomy" id="1121326"/>
    <lineage>
        <taxon>Bacteria</taxon>
        <taxon>Bacillati</taxon>
        <taxon>Bacillota</taxon>
        <taxon>Clostridia</taxon>
        <taxon>Eubacteriales</taxon>
        <taxon>Clostridiaceae</taxon>
        <taxon>Clostridium</taxon>
    </lineage>
</organism>
<keyword evidence="11" id="KW-1185">Reference proteome</keyword>
<protein>
    <submittedName>
        <fullName evidence="10">Energy-coupling factor transporter ATP-binding protein EcfA2</fullName>
        <ecNumber evidence="10">3.6.3.-</ecNumber>
    </submittedName>
</protein>
<name>A0A162T658_9CLOT</name>
<keyword evidence="10" id="KW-0378">Hydrolase</keyword>
<evidence type="ECO:0000313" key="10">
    <source>
        <dbReference type="EMBL" id="KZL92283.1"/>
    </source>
</evidence>
<keyword evidence="7" id="KW-1278">Translocase</keyword>
<dbReference type="EMBL" id="LWAE01000002">
    <property type="protein sequence ID" value="KZL92283.1"/>
    <property type="molecule type" value="Genomic_DNA"/>
</dbReference>
<keyword evidence="5" id="KW-0547">Nucleotide-binding</keyword>
<dbReference type="GO" id="GO:0016887">
    <property type="term" value="F:ATP hydrolysis activity"/>
    <property type="evidence" value="ECO:0007669"/>
    <property type="project" value="InterPro"/>
</dbReference>
<comment type="caution">
    <text evidence="10">The sequence shown here is derived from an EMBL/GenBank/DDBJ whole genome shotgun (WGS) entry which is preliminary data.</text>
</comment>
<dbReference type="CDD" id="cd03225">
    <property type="entry name" value="ABC_cobalt_CbiO_domain1"/>
    <property type="match status" value="1"/>
</dbReference>
<dbReference type="GO" id="GO:0042626">
    <property type="term" value="F:ATPase-coupled transmembrane transporter activity"/>
    <property type="evidence" value="ECO:0007669"/>
    <property type="project" value="TreeGrafter"/>
</dbReference>
<dbReference type="AlphaFoldDB" id="A0A162T658"/>
<dbReference type="InterPro" id="IPR015856">
    <property type="entry name" value="ABC_transpr_CbiO/EcfA_su"/>
</dbReference>
<dbReference type="EC" id="3.6.3.-" evidence="10"/>
<keyword evidence="4" id="KW-1003">Cell membrane</keyword>
<feature type="domain" description="ABC transporter" evidence="9">
    <location>
        <begin position="4"/>
        <end position="245"/>
    </location>
</feature>
<dbReference type="PROSITE" id="PS50893">
    <property type="entry name" value="ABC_TRANSPORTER_2"/>
    <property type="match status" value="1"/>
</dbReference>
<evidence type="ECO:0000256" key="7">
    <source>
        <dbReference type="ARBA" id="ARBA00022967"/>
    </source>
</evidence>
<dbReference type="Proteomes" id="UP000076603">
    <property type="component" value="Unassembled WGS sequence"/>
</dbReference>
<dbReference type="GO" id="GO:0043190">
    <property type="term" value="C:ATP-binding cassette (ABC) transporter complex"/>
    <property type="evidence" value="ECO:0007669"/>
    <property type="project" value="TreeGrafter"/>
</dbReference>
<evidence type="ECO:0000256" key="4">
    <source>
        <dbReference type="ARBA" id="ARBA00022475"/>
    </source>
</evidence>
<dbReference type="GO" id="GO:0005524">
    <property type="term" value="F:ATP binding"/>
    <property type="evidence" value="ECO:0007669"/>
    <property type="project" value="UniProtKB-KW"/>
</dbReference>
<dbReference type="InterPro" id="IPR050095">
    <property type="entry name" value="ECF_ABC_transporter_ATP-bd"/>
</dbReference>
<proteinExistence type="inferred from homology"/>
<evidence type="ECO:0000256" key="6">
    <source>
        <dbReference type="ARBA" id="ARBA00022840"/>
    </source>
</evidence>
<dbReference type="InterPro" id="IPR027417">
    <property type="entry name" value="P-loop_NTPase"/>
</dbReference>
<comment type="similarity">
    <text evidence="2">Belongs to the ABC transporter superfamily.</text>
</comment>
<keyword evidence="6 10" id="KW-0067">ATP-binding</keyword>
<keyword evidence="8" id="KW-0472">Membrane</keyword>
<dbReference type="SUPFAM" id="SSF52540">
    <property type="entry name" value="P-loop containing nucleoside triphosphate hydrolases"/>
    <property type="match status" value="1"/>
</dbReference>
<dbReference type="PANTHER" id="PTHR43553:SF27">
    <property type="entry name" value="ENERGY-COUPLING FACTOR TRANSPORTER ATP-BINDING PROTEIN ECFA2"/>
    <property type="match status" value="1"/>
</dbReference>
<evidence type="ECO:0000313" key="11">
    <source>
        <dbReference type="Proteomes" id="UP000076603"/>
    </source>
</evidence>
<evidence type="ECO:0000256" key="1">
    <source>
        <dbReference type="ARBA" id="ARBA00004202"/>
    </source>
</evidence>
<evidence type="ECO:0000259" key="9">
    <source>
        <dbReference type="PROSITE" id="PS50893"/>
    </source>
</evidence>
<dbReference type="OrthoDB" id="9784332at2"/>
<dbReference type="FunFam" id="3.40.50.300:FF:000224">
    <property type="entry name" value="Energy-coupling factor transporter ATP-binding protein EcfA"/>
    <property type="match status" value="1"/>
</dbReference>
<evidence type="ECO:0000256" key="8">
    <source>
        <dbReference type="ARBA" id="ARBA00023136"/>
    </source>
</evidence>
<dbReference type="Gene3D" id="3.40.50.300">
    <property type="entry name" value="P-loop containing nucleotide triphosphate hydrolases"/>
    <property type="match status" value="1"/>
</dbReference>
<comment type="subcellular location">
    <subcellularLocation>
        <location evidence="1">Cell membrane</location>
        <topology evidence="1">Peripheral membrane protein</topology>
    </subcellularLocation>
</comment>
<dbReference type="InterPro" id="IPR003593">
    <property type="entry name" value="AAA+_ATPase"/>
</dbReference>
<keyword evidence="3" id="KW-0813">Transport</keyword>
<accession>A0A162T658</accession>
<dbReference type="InterPro" id="IPR003439">
    <property type="entry name" value="ABC_transporter-like_ATP-bd"/>
</dbReference>
<dbReference type="STRING" id="1121326.CLMAG_20920"/>
<evidence type="ECO:0000256" key="2">
    <source>
        <dbReference type="ARBA" id="ARBA00005417"/>
    </source>
</evidence>